<reference evidence="3" key="1">
    <citation type="submission" date="2017-11" db="EMBL/GenBank/DDBJ databases">
        <authorList>
            <person name="Wibberg D."/>
        </authorList>
    </citation>
    <scope>NUCLEOTIDE SEQUENCE [LARGE SCALE GENOMIC DNA]</scope>
</reference>
<evidence type="ECO:0000313" key="3">
    <source>
        <dbReference type="Proteomes" id="UP000235464"/>
    </source>
</evidence>
<dbReference type="GO" id="GO:0006950">
    <property type="term" value="P:response to stress"/>
    <property type="evidence" value="ECO:0007669"/>
    <property type="project" value="TreeGrafter"/>
</dbReference>
<dbReference type="InterPro" id="IPR036390">
    <property type="entry name" value="WH_DNA-bd_sf"/>
</dbReference>
<name>A0A2N9AZZ4_STRCX</name>
<proteinExistence type="predicted"/>
<dbReference type="InterPro" id="IPR036388">
    <property type="entry name" value="WH-like_DNA-bd_sf"/>
</dbReference>
<keyword evidence="3" id="KW-1185">Reference proteome</keyword>
<protein>
    <submittedName>
        <fullName evidence="2">HTH-type transcriptional regulator MhqR</fullName>
    </submittedName>
</protein>
<dbReference type="PANTHER" id="PTHR33164">
    <property type="entry name" value="TRANSCRIPTIONAL REGULATOR, MARR FAMILY"/>
    <property type="match status" value="1"/>
</dbReference>
<dbReference type="EMBL" id="LT963352">
    <property type="protein sequence ID" value="SOR76638.1"/>
    <property type="molecule type" value="Genomic_DNA"/>
</dbReference>
<accession>A0A2N9AZZ4</accession>
<dbReference type="PROSITE" id="PS50995">
    <property type="entry name" value="HTH_MARR_2"/>
    <property type="match status" value="1"/>
</dbReference>
<dbReference type="Gene3D" id="1.10.10.10">
    <property type="entry name" value="Winged helix-like DNA-binding domain superfamily/Winged helix DNA-binding domain"/>
    <property type="match status" value="1"/>
</dbReference>
<dbReference type="GO" id="GO:0003700">
    <property type="term" value="F:DNA-binding transcription factor activity"/>
    <property type="evidence" value="ECO:0007669"/>
    <property type="project" value="InterPro"/>
</dbReference>
<dbReference type="InterPro" id="IPR039422">
    <property type="entry name" value="MarR/SlyA-like"/>
</dbReference>
<dbReference type="SMART" id="SM00347">
    <property type="entry name" value="HTH_MARR"/>
    <property type="match status" value="1"/>
</dbReference>
<organism evidence="2 3">
    <name type="scientific">Streptomyces chartreusis NRRL 3882</name>
    <dbReference type="NCBI Taxonomy" id="1079985"/>
    <lineage>
        <taxon>Bacteria</taxon>
        <taxon>Bacillati</taxon>
        <taxon>Actinomycetota</taxon>
        <taxon>Actinomycetes</taxon>
        <taxon>Kitasatosporales</taxon>
        <taxon>Streptomycetaceae</taxon>
        <taxon>Streptomyces</taxon>
    </lineage>
</organism>
<dbReference type="RefSeq" id="WP_231911037.1">
    <property type="nucleotide sequence ID" value="NZ_LT962942.1"/>
</dbReference>
<evidence type="ECO:0000313" key="2">
    <source>
        <dbReference type="EMBL" id="SOR76638.1"/>
    </source>
</evidence>
<gene>
    <name evidence="2" type="primary">mhqR_1</name>
    <name evidence="2" type="ORF">SCNRRL3882_0121</name>
</gene>
<dbReference type="SUPFAM" id="SSF46785">
    <property type="entry name" value="Winged helix' DNA-binding domain"/>
    <property type="match status" value="1"/>
</dbReference>
<dbReference type="Pfam" id="PF12802">
    <property type="entry name" value="MarR_2"/>
    <property type="match status" value="1"/>
</dbReference>
<evidence type="ECO:0000259" key="1">
    <source>
        <dbReference type="PROSITE" id="PS50995"/>
    </source>
</evidence>
<dbReference type="InterPro" id="IPR000835">
    <property type="entry name" value="HTH_MarR-typ"/>
</dbReference>
<dbReference type="Proteomes" id="UP000235464">
    <property type="component" value="Chromosome I"/>
</dbReference>
<dbReference type="AlphaFoldDB" id="A0A2N9AZZ4"/>
<feature type="domain" description="HTH marR-type" evidence="1">
    <location>
        <begin position="35"/>
        <end position="167"/>
    </location>
</feature>
<dbReference type="PANTHER" id="PTHR33164:SF99">
    <property type="entry name" value="MARR FAMILY REGULATORY PROTEIN"/>
    <property type="match status" value="1"/>
</dbReference>
<dbReference type="PRINTS" id="PR00598">
    <property type="entry name" value="HTHMARR"/>
</dbReference>
<sequence length="170" mass="19247">MEIYLLLQILQAQILPTSDFWHSGEVNEQLLNDEDVTLFGLFVEAYACIKPLVNRDIGIPDTWFEVLLRLGRTPGHRMRMTDLADAVSFSSGGFTRLADRIEREGLIRREPDPRDRRAALAVLTEQGGEALNKALTAHVSHLRSHVTSVLSAEDRCHFARILRTLRDANQ</sequence>